<organism evidence="10 11">
    <name type="scientific">Microbulbifer rhizosphaerae</name>
    <dbReference type="NCBI Taxonomy" id="1562603"/>
    <lineage>
        <taxon>Bacteria</taxon>
        <taxon>Pseudomonadati</taxon>
        <taxon>Pseudomonadota</taxon>
        <taxon>Gammaproteobacteria</taxon>
        <taxon>Cellvibrionales</taxon>
        <taxon>Microbulbiferaceae</taxon>
        <taxon>Microbulbifer</taxon>
    </lineage>
</organism>
<dbReference type="GO" id="GO:0006526">
    <property type="term" value="P:L-arginine biosynthetic process"/>
    <property type="evidence" value="ECO:0007669"/>
    <property type="project" value="UniProtKB-UniRule"/>
</dbReference>
<dbReference type="EC" id="2.3.1.1" evidence="8"/>
<dbReference type="PIRSF" id="PIRSF000423">
    <property type="entry name" value="ArgA"/>
    <property type="match status" value="1"/>
</dbReference>
<comment type="miscellaneous">
    <text evidence="8">In bacteria which possess the bifunctional enzyme ornithine acetyltransferase/N-acetylglutamate synthase (ArgJ), ArgA fulfills an anaplerotic role.</text>
</comment>
<evidence type="ECO:0000256" key="7">
    <source>
        <dbReference type="ARBA" id="ARBA00048372"/>
    </source>
</evidence>
<feature type="domain" description="N-acetyltransferase" evidence="9">
    <location>
        <begin position="284"/>
        <end position="427"/>
    </location>
</feature>
<keyword evidence="4 8" id="KW-0028">Amino-acid biosynthesis</keyword>
<dbReference type="RefSeq" id="WP_183461059.1">
    <property type="nucleotide sequence ID" value="NZ_JACHWZ010000013.1"/>
</dbReference>
<gene>
    <name evidence="8" type="primary">argA</name>
    <name evidence="10" type="ORF">FHS09_002926</name>
</gene>
<dbReference type="Proteomes" id="UP000535937">
    <property type="component" value="Unassembled WGS sequence"/>
</dbReference>
<evidence type="ECO:0000256" key="8">
    <source>
        <dbReference type="HAMAP-Rule" id="MF_01105"/>
    </source>
</evidence>
<dbReference type="Pfam" id="PF00583">
    <property type="entry name" value="Acetyltransf_1"/>
    <property type="match status" value="1"/>
</dbReference>
<dbReference type="Gene3D" id="3.40.1160.10">
    <property type="entry name" value="Acetylglutamate kinase-like"/>
    <property type="match status" value="1"/>
</dbReference>
<comment type="catalytic activity">
    <reaction evidence="7 8">
        <text>L-glutamate + acetyl-CoA = N-acetyl-L-glutamate + CoA + H(+)</text>
        <dbReference type="Rhea" id="RHEA:24292"/>
        <dbReference type="ChEBI" id="CHEBI:15378"/>
        <dbReference type="ChEBI" id="CHEBI:29985"/>
        <dbReference type="ChEBI" id="CHEBI:44337"/>
        <dbReference type="ChEBI" id="CHEBI:57287"/>
        <dbReference type="ChEBI" id="CHEBI:57288"/>
        <dbReference type="EC" id="2.3.1.1"/>
    </reaction>
</comment>
<dbReference type="InterPro" id="IPR033719">
    <property type="entry name" value="NAGS_kin"/>
</dbReference>
<dbReference type="InterPro" id="IPR016181">
    <property type="entry name" value="Acyl_CoA_acyltransferase"/>
</dbReference>
<dbReference type="PANTHER" id="PTHR30602">
    <property type="entry name" value="AMINO-ACID ACETYLTRANSFERASE"/>
    <property type="match status" value="1"/>
</dbReference>
<comment type="subcellular location">
    <subcellularLocation>
        <location evidence="8">Cytoplasm</location>
    </subcellularLocation>
</comment>
<sequence length="450" mass="49535">MSDNSASLNWFRHAAPYINDLRGRTLVVAVPGDALEHANFRNLVHDLTLLVSLGVRLVVVHGARVQVNRALAEHGIENRFYGNTRITDRETLEVIKAAVGRLRFDIEAAFSQGLPDSPMARSALKVISGNFVTARPIGVLDGTDLRWTGQVRRMEVNTIDRALEQGALVLLSPLGTSLTGELFNLNYLDLAAEAAKALRAEKLILYRDTPQLLVNGEAVYELSIVQAEQLADQVDSETLYCAIRACNAGTPRTHLLSYADNGALLQELFRREGAGTMIYRDTYEVVRRARITDVGGVLGLIRPLEKQGILVRRSREKLEAEIDHFTLVEVDGTPVACAALYPIQDEAGETVAAEIACVAIHPDFRGGGRGAKLLHHLERQAGVLGLGELYVLTTQAEHWFIEQGFSQVAVQDLPAARQSLYNIQRNSRVLHKRLSTQQSLSQPEKKGQAS</sequence>
<evidence type="ECO:0000256" key="4">
    <source>
        <dbReference type="ARBA" id="ARBA00022605"/>
    </source>
</evidence>
<dbReference type="GO" id="GO:0004042">
    <property type="term" value="F:L-glutamate N-acetyltransferase activity"/>
    <property type="evidence" value="ECO:0007669"/>
    <property type="project" value="UniProtKB-UniRule"/>
</dbReference>
<evidence type="ECO:0000256" key="5">
    <source>
        <dbReference type="ARBA" id="ARBA00022679"/>
    </source>
</evidence>
<dbReference type="NCBIfam" id="NF003641">
    <property type="entry name" value="PRK05279.1"/>
    <property type="match status" value="1"/>
</dbReference>
<dbReference type="SUPFAM" id="SSF53633">
    <property type="entry name" value="Carbamate kinase-like"/>
    <property type="match status" value="1"/>
</dbReference>
<dbReference type="Gene3D" id="3.40.630.30">
    <property type="match status" value="1"/>
</dbReference>
<dbReference type="CDD" id="cd04301">
    <property type="entry name" value="NAT_SF"/>
    <property type="match status" value="1"/>
</dbReference>
<dbReference type="CDD" id="cd04237">
    <property type="entry name" value="AAK_NAGS-ABP"/>
    <property type="match status" value="1"/>
</dbReference>
<dbReference type="PANTHER" id="PTHR30602:SF12">
    <property type="entry name" value="AMINO-ACID ACETYLTRANSFERASE NAGS1, CHLOROPLASTIC-RELATED"/>
    <property type="match status" value="1"/>
</dbReference>
<evidence type="ECO:0000259" key="9">
    <source>
        <dbReference type="PROSITE" id="PS51186"/>
    </source>
</evidence>
<evidence type="ECO:0000256" key="1">
    <source>
        <dbReference type="ARBA" id="ARBA00004925"/>
    </source>
</evidence>
<dbReference type="HAMAP" id="MF_01105">
    <property type="entry name" value="N_acetyl_glu_synth"/>
    <property type="match status" value="1"/>
</dbReference>
<evidence type="ECO:0000313" key="11">
    <source>
        <dbReference type="Proteomes" id="UP000535937"/>
    </source>
</evidence>
<proteinExistence type="inferred from homology"/>
<dbReference type="SUPFAM" id="SSF55729">
    <property type="entry name" value="Acyl-CoA N-acyltransferases (Nat)"/>
    <property type="match status" value="1"/>
</dbReference>
<dbReference type="InterPro" id="IPR036393">
    <property type="entry name" value="AceGlu_kinase-like_sf"/>
</dbReference>
<dbReference type="PROSITE" id="PS51186">
    <property type="entry name" value="GNAT"/>
    <property type="match status" value="1"/>
</dbReference>
<dbReference type="InterPro" id="IPR010167">
    <property type="entry name" value="NH2A_AcTrfase"/>
</dbReference>
<evidence type="ECO:0000256" key="3">
    <source>
        <dbReference type="ARBA" id="ARBA00022571"/>
    </source>
</evidence>
<dbReference type="InterPro" id="IPR001048">
    <property type="entry name" value="Asp/Glu/Uridylate_kinase"/>
</dbReference>
<evidence type="ECO:0000256" key="6">
    <source>
        <dbReference type="ARBA" id="ARBA00023315"/>
    </source>
</evidence>
<dbReference type="UniPathway" id="UPA00068">
    <property type="reaction ID" value="UER00106"/>
</dbReference>
<comment type="caution">
    <text evidence="10">The sequence shown here is derived from an EMBL/GenBank/DDBJ whole genome shotgun (WGS) entry which is preliminary data.</text>
</comment>
<dbReference type="GO" id="GO:0005737">
    <property type="term" value="C:cytoplasm"/>
    <property type="evidence" value="ECO:0007669"/>
    <property type="project" value="UniProtKB-SubCell"/>
</dbReference>
<protein>
    <recommendedName>
        <fullName evidence="8">Amino-acid acetyltransferase</fullName>
        <ecNumber evidence="8">2.3.1.1</ecNumber>
    </recommendedName>
    <alternativeName>
        <fullName evidence="8">N-acetylglutamate synthase</fullName>
        <shortName evidence="8">AGS</shortName>
        <shortName evidence="8">NAGS</shortName>
    </alternativeName>
</protein>
<dbReference type="EMBL" id="JACHWZ010000013">
    <property type="protein sequence ID" value="MBB3062082.1"/>
    <property type="molecule type" value="Genomic_DNA"/>
</dbReference>
<keyword evidence="11" id="KW-1185">Reference proteome</keyword>
<dbReference type="AlphaFoldDB" id="A0A7W4Z9V7"/>
<keyword evidence="5 8" id="KW-0808">Transferase</keyword>
<keyword evidence="8" id="KW-0963">Cytoplasm</keyword>
<evidence type="ECO:0000256" key="2">
    <source>
        <dbReference type="ARBA" id="ARBA00009145"/>
    </source>
</evidence>
<name>A0A7W4Z9V7_9GAMM</name>
<comment type="pathway">
    <text evidence="1 8">Amino-acid biosynthesis; L-arginine biosynthesis; N(2)-acetyl-L-ornithine from L-glutamate: step 1/4.</text>
</comment>
<reference evidence="10 11" key="1">
    <citation type="submission" date="2020-08" db="EMBL/GenBank/DDBJ databases">
        <title>Genomic Encyclopedia of Type Strains, Phase III (KMG-III): the genomes of soil and plant-associated and newly described type strains.</title>
        <authorList>
            <person name="Whitman W."/>
        </authorList>
    </citation>
    <scope>NUCLEOTIDE SEQUENCE [LARGE SCALE GENOMIC DNA]</scope>
    <source>
        <strain evidence="10 11">CECT 8799</strain>
    </source>
</reference>
<keyword evidence="3 8" id="KW-0055">Arginine biosynthesis</keyword>
<dbReference type="Pfam" id="PF00696">
    <property type="entry name" value="AA_kinase"/>
    <property type="match status" value="1"/>
</dbReference>
<dbReference type="InterPro" id="IPR000182">
    <property type="entry name" value="GNAT_dom"/>
</dbReference>
<evidence type="ECO:0000313" key="10">
    <source>
        <dbReference type="EMBL" id="MBB3062082.1"/>
    </source>
</evidence>
<dbReference type="NCBIfam" id="TIGR01890">
    <property type="entry name" value="N-Ac-Glu-synth"/>
    <property type="match status" value="1"/>
</dbReference>
<keyword evidence="6 8" id="KW-0012">Acyltransferase</keyword>
<comment type="similarity">
    <text evidence="2 8">Belongs to the acetyltransferase family. ArgA subfamily.</text>
</comment>
<accession>A0A7W4Z9V7</accession>